<feature type="transmembrane region" description="Helical" evidence="7">
    <location>
        <begin position="534"/>
        <end position="553"/>
    </location>
</feature>
<reference evidence="9 10" key="1">
    <citation type="submission" date="2019-10" db="EMBL/GenBank/DDBJ databases">
        <authorList>
            <person name="Palmer J.M."/>
        </authorList>
    </citation>
    <scope>NUCLEOTIDE SEQUENCE [LARGE SCALE GENOMIC DNA]</scope>
    <source>
        <strain evidence="9 10">TWF718</strain>
    </source>
</reference>
<feature type="transmembrane region" description="Helical" evidence="7">
    <location>
        <begin position="110"/>
        <end position="128"/>
    </location>
</feature>
<keyword evidence="5 7" id="KW-0472">Membrane</keyword>
<keyword evidence="2" id="KW-0813">Transport</keyword>
<dbReference type="GO" id="GO:0005886">
    <property type="term" value="C:plasma membrane"/>
    <property type="evidence" value="ECO:0007669"/>
    <property type="project" value="TreeGrafter"/>
</dbReference>
<dbReference type="PROSITE" id="PS50850">
    <property type="entry name" value="MFS"/>
    <property type="match status" value="1"/>
</dbReference>
<keyword evidence="10" id="KW-1185">Reference proteome</keyword>
<evidence type="ECO:0000256" key="7">
    <source>
        <dbReference type="SAM" id="Phobius"/>
    </source>
</evidence>
<dbReference type="PROSITE" id="PS00216">
    <property type="entry name" value="SUGAR_TRANSPORT_1"/>
    <property type="match status" value="1"/>
</dbReference>
<keyword evidence="3 7" id="KW-0812">Transmembrane</keyword>
<dbReference type="Gene3D" id="1.20.1250.20">
    <property type="entry name" value="MFS general substrate transporter like domains"/>
    <property type="match status" value="1"/>
</dbReference>
<dbReference type="InterPro" id="IPR053791">
    <property type="entry name" value="MFS_Tri12-like"/>
</dbReference>
<feature type="transmembrane region" description="Helical" evidence="7">
    <location>
        <begin position="445"/>
        <end position="465"/>
    </location>
</feature>
<dbReference type="GO" id="GO:0022857">
    <property type="term" value="F:transmembrane transporter activity"/>
    <property type="evidence" value="ECO:0007669"/>
    <property type="project" value="InterPro"/>
</dbReference>
<dbReference type="PANTHER" id="PTHR23501">
    <property type="entry name" value="MAJOR FACILITATOR SUPERFAMILY"/>
    <property type="match status" value="1"/>
</dbReference>
<dbReference type="InterPro" id="IPR036259">
    <property type="entry name" value="MFS_trans_sf"/>
</dbReference>
<keyword evidence="4 7" id="KW-1133">Transmembrane helix</keyword>
<feature type="transmembrane region" description="Helical" evidence="7">
    <location>
        <begin position="167"/>
        <end position="185"/>
    </location>
</feature>
<feature type="transmembrane region" description="Helical" evidence="7">
    <location>
        <begin position="244"/>
        <end position="263"/>
    </location>
</feature>
<dbReference type="InterPro" id="IPR010573">
    <property type="entry name" value="MFS_Str1/Tri12-like"/>
</dbReference>
<evidence type="ECO:0000256" key="2">
    <source>
        <dbReference type="ARBA" id="ARBA00022448"/>
    </source>
</evidence>
<dbReference type="Proteomes" id="UP001313282">
    <property type="component" value="Unassembled WGS sequence"/>
</dbReference>
<feature type="domain" description="Major facilitator superfamily (MFS) profile" evidence="8">
    <location>
        <begin position="43"/>
        <end position="558"/>
    </location>
</feature>
<evidence type="ECO:0000256" key="6">
    <source>
        <dbReference type="SAM" id="MobiDB-lite"/>
    </source>
</evidence>
<feature type="region of interest" description="Disordered" evidence="6">
    <location>
        <begin position="1"/>
        <end position="29"/>
    </location>
</feature>
<evidence type="ECO:0000256" key="5">
    <source>
        <dbReference type="ARBA" id="ARBA00023136"/>
    </source>
</evidence>
<name>A0AAN8RPD7_9PEZI</name>
<dbReference type="AlphaFoldDB" id="A0AAN8RPD7"/>
<dbReference type="EMBL" id="JAVHNR010000003">
    <property type="protein sequence ID" value="KAK6348267.1"/>
    <property type="molecule type" value="Genomic_DNA"/>
</dbReference>
<evidence type="ECO:0000313" key="10">
    <source>
        <dbReference type="Proteomes" id="UP001313282"/>
    </source>
</evidence>
<feature type="transmembrane region" description="Helical" evidence="7">
    <location>
        <begin position="41"/>
        <end position="59"/>
    </location>
</feature>
<dbReference type="InterPro" id="IPR020846">
    <property type="entry name" value="MFS_dom"/>
</dbReference>
<evidence type="ECO:0000256" key="3">
    <source>
        <dbReference type="ARBA" id="ARBA00022692"/>
    </source>
</evidence>
<comment type="caution">
    <text evidence="9">The sequence shown here is derived from an EMBL/GenBank/DDBJ whole genome shotgun (WGS) entry which is preliminary data.</text>
</comment>
<evidence type="ECO:0000256" key="1">
    <source>
        <dbReference type="ARBA" id="ARBA00004141"/>
    </source>
</evidence>
<feature type="transmembrane region" description="Helical" evidence="7">
    <location>
        <begin position="314"/>
        <end position="335"/>
    </location>
</feature>
<dbReference type="Pfam" id="PF06609">
    <property type="entry name" value="TRI12"/>
    <property type="match status" value="1"/>
</dbReference>
<feature type="transmembrane region" description="Helical" evidence="7">
    <location>
        <begin position="275"/>
        <end position="294"/>
    </location>
</feature>
<evidence type="ECO:0000313" key="9">
    <source>
        <dbReference type="EMBL" id="KAK6348267.1"/>
    </source>
</evidence>
<feature type="compositionally biased region" description="Polar residues" evidence="6">
    <location>
        <begin position="10"/>
        <end position="19"/>
    </location>
</feature>
<comment type="subcellular location">
    <subcellularLocation>
        <location evidence="1">Membrane</location>
        <topology evidence="1">Multi-pass membrane protein</topology>
    </subcellularLocation>
</comment>
<feature type="transmembrane region" description="Helical" evidence="7">
    <location>
        <begin position="355"/>
        <end position="373"/>
    </location>
</feature>
<dbReference type="CDD" id="cd06179">
    <property type="entry name" value="MFS_TRI12_like"/>
    <property type="match status" value="1"/>
</dbReference>
<protein>
    <recommendedName>
        <fullName evidence="8">Major facilitator superfamily (MFS) profile domain-containing protein</fullName>
    </recommendedName>
</protein>
<accession>A0AAN8RPD7</accession>
<sequence>MEEKKEPQQIEFSQGSNASDAEKQHPDADDDAPEFHWNLPIFLNLLALFACYFSSTWALIVPNASIPFIVARFPQQARIAAWIAASVSIPNCVLQAFMGELSDILGRKPFLITGMIFGTAGTLVSSRANDLEMVIAGQVLNGIGLTLGYLAIPLVAEVVPKDKRPMLQGIAGMVAGLASIAGPIIQGAFIKHNVGGINEGWRAGFYMSAGFFAMTLVLLVLFYHPATRPSADGGMSVGRRILEIDWLGVFLVASGLVLFLVGLQYGGNPYPWTSARVLCTLIIGAALLISFGIYNGFVRKDGILHHALFEHRNFAICQILSFVGGFVLFGGQAYLPQEITNLFTHDAVLTGVYNLPFNCLSIVGSFGAGAIMGKTKEAKTLVVVSYVLFLVGSGLMAVMQPHINFAAWFFPTAILGVAVGASTLVLVVVVSLCTPNEYIAHAMSLLASSRAFGGSIGITIFEQIFSSKEKEILPGKISSAVLEAGLPSSSLEEFLVGSGHGITSALLKIPGVTPAVLEAGSSAMAQGLADSYRFIWYSLIPFAFVTLVLAFFLMSTKAQMTRQVAAGIRH</sequence>
<evidence type="ECO:0000256" key="4">
    <source>
        <dbReference type="ARBA" id="ARBA00022989"/>
    </source>
</evidence>
<feature type="transmembrane region" description="Helical" evidence="7">
    <location>
        <begin position="205"/>
        <end position="223"/>
    </location>
</feature>
<feature type="transmembrane region" description="Helical" evidence="7">
    <location>
        <begin position="380"/>
        <end position="399"/>
    </location>
</feature>
<feature type="transmembrane region" description="Helical" evidence="7">
    <location>
        <begin position="405"/>
        <end position="433"/>
    </location>
</feature>
<dbReference type="InterPro" id="IPR005829">
    <property type="entry name" value="Sugar_transporter_CS"/>
</dbReference>
<evidence type="ECO:0000259" key="8">
    <source>
        <dbReference type="PROSITE" id="PS50850"/>
    </source>
</evidence>
<feature type="transmembrane region" description="Helical" evidence="7">
    <location>
        <begin position="79"/>
        <end position="98"/>
    </location>
</feature>
<proteinExistence type="predicted"/>
<gene>
    <name evidence="9" type="ORF">TWF718_006074</name>
</gene>
<dbReference type="PANTHER" id="PTHR23501:SF195">
    <property type="entry name" value="PEP5"/>
    <property type="match status" value="1"/>
</dbReference>
<dbReference type="SUPFAM" id="SSF103473">
    <property type="entry name" value="MFS general substrate transporter"/>
    <property type="match status" value="1"/>
</dbReference>
<feature type="transmembrane region" description="Helical" evidence="7">
    <location>
        <begin position="134"/>
        <end position="155"/>
    </location>
</feature>
<organism evidence="9 10">
    <name type="scientific">Orbilia javanica</name>
    <dbReference type="NCBI Taxonomy" id="47235"/>
    <lineage>
        <taxon>Eukaryota</taxon>
        <taxon>Fungi</taxon>
        <taxon>Dikarya</taxon>
        <taxon>Ascomycota</taxon>
        <taxon>Pezizomycotina</taxon>
        <taxon>Orbiliomycetes</taxon>
        <taxon>Orbiliales</taxon>
        <taxon>Orbiliaceae</taxon>
        <taxon>Orbilia</taxon>
    </lineage>
</organism>